<organism evidence="1 2">
    <name type="scientific">Triplophysa tibetana</name>
    <dbReference type="NCBI Taxonomy" id="1572043"/>
    <lineage>
        <taxon>Eukaryota</taxon>
        <taxon>Metazoa</taxon>
        <taxon>Chordata</taxon>
        <taxon>Craniata</taxon>
        <taxon>Vertebrata</taxon>
        <taxon>Euteleostomi</taxon>
        <taxon>Actinopterygii</taxon>
        <taxon>Neopterygii</taxon>
        <taxon>Teleostei</taxon>
        <taxon>Ostariophysi</taxon>
        <taxon>Cypriniformes</taxon>
        <taxon>Nemacheilidae</taxon>
        <taxon>Triplophysa</taxon>
    </lineage>
</organism>
<reference evidence="1 2" key="1">
    <citation type="journal article" date="2019" name="Mol. Ecol. Resour.">
        <title>Chromosome-level genome assembly of Triplophysa tibetana, a fish adapted to the harsh high-altitude environment of the Tibetan Plateau.</title>
        <authorList>
            <person name="Yang X."/>
            <person name="Liu H."/>
            <person name="Ma Z."/>
            <person name="Zou Y."/>
            <person name="Zou M."/>
            <person name="Mao Y."/>
            <person name="Li X."/>
            <person name="Wang H."/>
            <person name="Chen T."/>
            <person name="Wang W."/>
            <person name="Yang R."/>
        </authorList>
    </citation>
    <scope>NUCLEOTIDE SEQUENCE [LARGE SCALE GENOMIC DNA]</scope>
    <source>
        <strain evidence="1">TTIB1903HZAU</strain>
        <tissue evidence="1">Muscle</tissue>
    </source>
</reference>
<gene>
    <name evidence="1" type="ORF">E1301_Tti009636</name>
</gene>
<keyword evidence="2" id="KW-1185">Reference proteome</keyword>
<comment type="caution">
    <text evidence="1">The sequence shown here is derived from an EMBL/GenBank/DDBJ whole genome shotgun (WGS) entry which is preliminary data.</text>
</comment>
<dbReference type="Proteomes" id="UP000324632">
    <property type="component" value="Chromosome 19"/>
</dbReference>
<sequence length="324" mass="36138">MCAVRKMEGMEMKRFDVLSGEENWFMASFPTCPVLLLIPEVVAEEKVRETDRRLSGSVHQNLHCSPPRDFKIRVSLPAINSFILGSYKLAFERFLAAVCGASITENAKGCKITVLTPRDPSCDGLRASNDLQNERVAGSSSASCCQSAGAKPRLLSGKSTVAFEALLESSFATKATFTRQQDEEQSLAYFLVFDRWKIALKGRHADIPLTEPCVPAHEWSTKTVIYRSENGHITEWTATIRSLFYKVRVKFAKATVGKNGCDKQAVLYLAHEKCHARLKTRVRKRSVLNERHGNTAFFVNFTLAQSVEVEMLDGSSLKSSFAEL</sequence>
<evidence type="ECO:0000313" key="1">
    <source>
        <dbReference type="EMBL" id="KAA0707886.1"/>
    </source>
</evidence>
<name>A0A5A9NFN5_9TELE</name>
<protein>
    <submittedName>
        <fullName evidence="1">Uncharacterized protein</fullName>
    </submittedName>
</protein>
<dbReference type="EMBL" id="SOYY01000019">
    <property type="protein sequence ID" value="KAA0707886.1"/>
    <property type="molecule type" value="Genomic_DNA"/>
</dbReference>
<evidence type="ECO:0000313" key="2">
    <source>
        <dbReference type="Proteomes" id="UP000324632"/>
    </source>
</evidence>
<accession>A0A5A9NFN5</accession>
<dbReference type="AlphaFoldDB" id="A0A5A9NFN5"/>
<proteinExistence type="predicted"/>